<comment type="caution">
    <text evidence="1">The sequence shown here is derived from an EMBL/GenBank/DDBJ whole genome shotgun (WGS) entry which is preliminary data.</text>
</comment>
<protein>
    <submittedName>
        <fullName evidence="1">Uncharacterized protein</fullName>
    </submittedName>
</protein>
<dbReference type="AlphaFoldDB" id="A0AAD3S3S5"/>
<sequence>MWLNYLSRSIPATQQLGQRSAKRRLAPSCGNHGLCPGRQYALALVSVVYRSFSCILNGQAPVDAKMELVNGEKSATLGQVCTLLAKRIGGLGEIGFLSML</sequence>
<dbReference type="Proteomes" id="UP001279734">
    <property type="component" value="Unassembled WGS sequence"/>
</dbReference>
<keyword evidence="2" id="KW-1185">Reference proteome</keyword>
<dbReference type="EMBL" id="BSYO01000004">
    <property type="protein sequence ID" value="GMH03741.1"/>
    <property type="molecule type" value="Genomic_DNA"/>
</dbReference>
<organism evidence="1 2">
    <name type="scientific">Nepenthes gracilis</name>
    <name type="common">Slender pitcher plant</name>
    <dbReference type="NCBI Taxonomy" id="150966"/>
    <lineage>
        <taxon>Eukaryota</taxon>
        <taxon>Viridiplantae</taxon>
        <taxon>Streptophyta</taxon>
        <taxon>Embryophyta</taxon>
        <taxon>Tracheophyta</taxon>
        <taxon>Spermatophyta</taxon>
        <taxon>Magnoliopsida</taxon>
        <taxon>eudicotyledons</taxon>
        <taxon>Gunneridae</taxon>
        <taxon>Pentapetalae</taxon>
        <taxon>Caryophyllales</taxon>
        <taxon>Nepenthaceae</taxon>
        <taxon>Nepenthes</taxon>
    </lineage>
</organism>
<gene>
    <name evidence="1" type="ORF">Nepgr_005580</name>
</gene>
<name>A0AAD3S3S5_NEPGR</name>
<reference evidence="1" key="1">
    <citation type="submission" date="2023-05" db="EMBL/GenBank/DDBJ databases">
        <title>Nepenthes gracilis genome sequencing.</title>
        <authorList>
            <person name="Fukushima K."/>
        </authorList>
    </citation>
    <scope>NUCLEOTIDE SEQUENCE</scope>
    <source>
        <strain evidence="1">SING2019-196</strain>
    </source>
</reference>
<evidence type="ECO:0000313" key="2">
    <source>
        <dbReference type="Proteomes" id="UP001279734"/>
    </source>
</evidence>
<evidence type="ECO:0000313" key="1">
    <source>
        <dbReference type="EMBL" id="GMH03741.1"/>
    </source>
</evidence>
<accession>A0AAD3S3S5</accession>
<proteinExistence type="predicted"/>